<keyword evidence="6" id="KW-1185">Reference proteome</keyword>
<dbReference type="SUPFAM" id="SSF54928">
    <property type="entry name" value="RNA-binding domain, RBD"/>
    <property type="match status" value="1"/>
</dbReference>
<dbReference type="PROSITE" id="PS50102">
    <property type="entry name" value="RRM"/>
    <property type="match status" value="1"/>
</dbReference>
<dbReference type="GeneID" id="42002543"/>
<dbReference type="AlphaFoldDB" id="A0A507CAW1"/>
<reference evidence="5 6" key="1">
    <citation type="journal article" date="2019" name="Sci. Rep.">
        <title>Comparative genomics of chytrid fungi reveal insights into the obligate biotrophic and pathogenic lifestyle of Synchytrium endobioticum.</title>
        <authorList>
            <person name="van de Vossenberg B.T.L.H."/>
            <person name="Warris S."/>
            <person name="Nguyen H.D.T."/>
            <person name="van Gent-Pelzer M.P.E."/>
            <person name="Joly D.L."/>
            <person name="van de Geest H.C."/>
            <person name="Bonants P.J.M."/>
            <person name="Smith D.S."/>
            <person name="Levesque C.A."/>
            <person name="van der Lee T.A.J."/>
        </authorList>
    </citation>
    <scope>NUCLEOTIDE SEQUENCE [LARGE SCALE GENOMIC DNA]</scope>
    <source>
        <strain evidence="5 6">JEL517</strain>
    </source>
</reference>
<dbReference type="EMBL" id="QEAO01000004">
    <property type="protein sequence ID" value="TPX36488.1"/>
    <property type="molecule type" value="Genomic_DNA"/>
</dbReference>
<evidence type="ECO:0000256" key="1">
    <source>
        <dbReference type="ARBA" id="ARBA00022884"/>
    </source>
</evidence>
<dbReference type="CDD" id="cd21608">
    <property type="entry name" value="RRM2_NsCP33_like"/>
    <property type="match status" value="1"/>
</dbReference>
<dbReference type="InterPro" id="IPR048289">
    <property type="entry name" value="RRM2_NsCP33-like"/>
</dbReference>
<accession>A0A507CAW1</accession>
<feature type="region of interest" description="Disordered" evidence="3">
    <location>
        <begin position="20"/>
        <end position="47"/>
    </location>
</feature>
<protein>
    <recommendedName>
        <fullName evidence="4">RRM domain-containing protein</fullName>
    </recommendedName>
</protein>
<organism evidence="5 6">
    <name type="scientific">Synchytrium microbalum</name>
    <dbReference type="NCBI Taxonomy" id="1806994"/>
    <lineage>
        <taxon>Eukaryota</taxon>
        <taxon>Fungi</taxon>
        <taxon>Fungi incertae sedis</taxon>
        <taxon>Chytridiomycota</taxon>
        <taxon>Chytridiomycota incertae sedis</taxon>
        <taxon>Chytridiomycetes</taxon>
        <taxon>Synchytriales</taxon>
        <taxon>Synchytriaceae</taxon>
        <taxon>Synchytrium</taxon>
    </lineage>
</organism>
<dbReference type="Gene3D" id="3.30.70.330">
    <property type="match status" value="1"/>
</dbReference>
<evidence type="ECO:0000256" key="3">
    <source>
        <dbReference type="SAM" id="MobiDB-lite"/>
    </source>
</evidence>
<feature type="domain" description="RRM" evidence="4">
    <location>
        <begin position="49"/>
        <end position="127"/>
    </location>
</feature>
<evidence type="ECO:0000313" key="6">
    <source>
        <dbReference type="Proteomes" id="UP000319731"/>
    </source>
</evidence>
<dbReference type="SMART" id="SM00360">
    <property type="entry name" value="RRM"/>
    <property type="match status" value="1"/>
</dbReference>
<proteinExistence type="predicted"/>
<keyword evidence="1 2" id="KW-0694">RNA-binding</keyword>
<sequence>MQGLFVRRLALSSRLYSTRPPARTMGDWQQNSGQGYTPRPRRPEAAPGTKIFVGNLSWNSTNESLFNAFGAHGSVVDAVILNDRETGRSRGFGFVTMASPEEANAAISTMDGSSLDGRSIRVNLATARA</sequence>
<gene>
    <name evidence="5" type="ORF">SmJEL517_g01318</name>
</gene>
<dbReference type="InterPro" id="IPR052462">
    <property type="entry name" value="SLIRP/GR-RBP-like"/>
</dbReference>
<dbReference type="Proteomes" id="UP000319731">
    <property type="component" value="Unassembled WGS sequence"/>
</dbReference>
<dbReference type="InterPro" id="IPR035979">
    <property type="entry name" value="RBD_domain_sf"/>
</dbReference>
<dbReference type="InterPro" id="IPR012677">
    <property type="entry name" value="Nucleotide-bd_a/b_plait_sf"/>
</dbReference>
<dbReference type="PANTHER" id="PTHR48027">
    <property type="entry name" value="HETEROGENEOUS NUCLEAR RIBONUCLEOPROTEIN 87F-RELATED"/>
    <property type="match status" value="1"/>
</dbReference>
<evidence type="ECO:0000313" key="5">
    <source>
        <dbReference type="EMBL" id="TPX36488.1"/>
    </source>
</evidence>
<dbReference type="InterPro" id="IPR000504">
    <property type="entry name" value="RRM_dom"/>
</dbReference>
<dbReference type="RefSeq" id="XP_031026702.1">
    <property type="nucleotide sequence ID" value="XM_031167246.1"/>
</dbReference>
<dbReference type="Pfam" id="PF00076">
    <property type="entry name" value="RRM_1"/>
    <property type="match status" value="1"/>
</dbReference>
<evidence type="ECO:0000259" key="4">
    <source>
        <dbReference type="PROSITE" id="PS50102"/>
    </source>
</evidence>
<comment type="caution">
    <text evidence="5">The sequence shown here is derived from an EMBL/GenBank/DDBJ whole genome shotgun (WGS) entry which is preliminary data.</text>
</comment>
<dbReference type="OrthoDB" id="439808at2759"/>
<dbReference type="STRING" id="1806994.A0A507CAW1"/>
<dbReference type="GO" id="GO:0003723">
    <property type="term" value="F:RNA binding"/>
    <property type="evidence" value="ECO:0007669"/>
    <property type="project" value="UniProtKB-UniRule"/>
</dbReference>
<name>A0A507CAW1_9FUNG</name>
<evidence type="ECO:0000256" key="2">
    <source>
        <dbReference type="PROSITE-ProRule" id="PRU00176"/>
    </source>
</evidence>